<name>A0ABS6FJB4_9BACL</name>
<evidence type="ECO:0000313" key="1">
    <source>
        <dbReference type="EMBL" id="MBU5670270.1"/>
    </source>
</evidence>
<comment type="caution">
    <text evidence="1">The sequence shown here is derived from an EMBL/GenBank/DDBJ whole genome shotgun (WGS) entry which is preliminary data.</text>
</comment>
<keyword evidence="2" id="KW-1185">Reference proteome</keyword>
<reference evidence="1 2" key="1">
    <citation type="submission" date="2021-06" db="EMBL/GenBank/DDBJ databases">
        <authorList>
            <person name="Sun Q."/>
            <person name="Li D."/>
        </authorList>
    </citation>
    <scope>NUCLEOTIDE SEQUENCE [LARGE SCALE GENOMIC DNA]</scope>
    <source>
        <strain evidence="1 2">MSJ-6</strain>
    </source>
</reference>
<proteinExistence type="predicted"/>
<organism evidence="1 2">
    <name type="scientific">Paenibacillus brevis</name>
    <dbReference type="NCBI Taxonomy" id="2841508"/>
    <lineage>
        <taxon>Bacteria</taxon>
        <taxon>Bacillati</taxon>
        <taxon>Bacillota</taxon>
        <taxon>Bacilli</taxon>
        <taxon>Bacillales</taxon>
        <taxon>Paenibacillaceae</taxon>
        <taxon>Paenibacillus</taxon>
    </lineage>
</organism>
<evidence type="ECO:0000313" key="2">
    <source>
        <dbReference type="Proteomes" id="UP000743001"/>
    </source>
</evidence>
<dbReference type="Proteomes" id="UP000743001">
    <property type="component" value="Unassembled WGS sequence"/>
</dbReference>
<accession>A0ABS6FJB4</accession>
<protein>
    <submittedName>
        <fullName evidence="1">Uncharacterized protein</fullName>
    </submittedName>
</protein>
<dbReference type="RefSeq" id="WP_216476611.1">
    <property type="nucleotide sequence ID" value="NZ_JAHLQJ010000001.1"/>
</dbReference>
<gene>
    <name evidence="1" type="ORF">KQJ23_00360</name>
</gene>
<sequence length="185" mass="21422">MGYKPEREIRSMLHDGTEVVFNIGDRVIFQATRRGGMPLAVEPDTIVDDLILSLEKKDKEIAKLHEQSIRWERAFANADKQYLKLEKANPALRRQNESSGRFVIQDRKSGLYLKHDGSRQDHPYDDVQNVEDAEAWKTLEHAALALWWYVDMIGDYWIINLDTGERCVKDLKRGIPRVKTEGIAE</sequence>
<dbReference type="EMBL" id="JAHLQJ010000001">
    <property type="protein sequence ID" value="MBU5670270.1"/>
    <property type="molecule type" value="Genomic_DNA"/>
</dbReference>